<name>A0ABX6EYH3_KLUMA</name>
<gene>
    <name evidence="1" type="primary">SOV1</name>
    <name evidence="1" type="ORF">FIM1_4121</name>
</gene>
<reference evidence="1 2" key="1">
    <citation type="submission" date="2016-03" db="EMBL/GenBank/DDBJ databases">
        <title>How can Kluyveromyces marxianus grow so fast - potential evolutionary course in Saccharomyces Complex revealed by comparative genomics.</title>
        <authorList>
            <person name="Mo W."/>
            <person name="Lu W."/>
            <person name="Yang X."/>
            <person name="Qi J."/>
            <person name="Lv H."/>
        </authorList>
    </citation>
    <scope>NUCLEOTIDE SEQUENCE [LARGE SCALE GENOMIC DNA]</scope>
    <source>
        <strain evidence="1 2">FIM1</strain>
    </source>
</reference>
<evidence type="ECO:0000313" key="2">
    <source>
        <dbReference type="Proteomes" id="UP000422736"/>
    </source>
</evidence>
<evidence type="ECO:0000313" key="1">
    <source>
        <dbReference type="EMBL" id="QGN17389.1"/>
    </source>
</evidence>
<dbReference type="Proteomes" id="UP000422736">
    <property type="component" value="Chromosome 6"/>
</dbReference>
<dbReference type="EMBL" id="CP015059">
    <property type="protein sequence ID" value="QGN17389.1"/>
    <property type="molecule type" value="Genomic_DNA"/>
</dbReference>
<proteinExistence type="predicted"/>
<sequence>MLRSAVCRRNISAFSVSRHLRYIRTKSVPANVRSAVNPGHQVLTLPGEEDVEMLKKSGFTEVDAQAGLNSWMMSYLTVTNPGFKRSKKNLAKLKNQKDQPIQDVLAYLLEESENEIKRLKSMTVEEVNQHLLEKKSTQPIEEEGVPLENLDNKILEQVIYEQMKTDIHPLSNTEHLLQILEKILEDDTVKDKTTVISLDQMVEAFELVKLIPNKAYRLKGQFLAGQLIYGLNKVRLDPGNESFYIDSLLYFRKMKTASKLFESYKSRVEERWWYEVGLMVYLRSNKLQKFNVLYQETREKFGTDYIRPDVLILAIKKHLNARRLERAKELTQDISKMIEIYGWEDDTSSVHKGYLNFNSSEEANDFLNEVQRVSKRAYVKLLSSYFLYGYKEEGFRLLGEFEQTNNLEKDLFEILSKKLKLQWLKEFSTFVREYTPYLSPLDSTDKIQRLKGWYEESLREQEITEFRDSFRYLLYDSIDDLLQMKNLSGALEKSLLTYTSTTDADAEPSEIKNKRLQMVMKVLLMGGREESALNILSELEKSKRERSGHDTANTGVSAYPPVTSHHYLPFIQYYGMKSSKQGKKMLVEIIKRINYNNVEMDAFMFTTILKCLTRQQKYQDSILLVNKILSSKQEAGKTIPVPLYKQIWKTYRVYYELLHRSVDENGNKNFFCATVHAREAIKTGFTYNLLDVFYRMIEQDSTLLNSELVNAVLDAFAKNREWNNMLPVMLYIHDVQMLEIPERRIEYYRRGLKRDFIDQLKYKIRKYERSKDSLQVSKYTTQLRDIEEKLILNNLMNNQVSAEENFSTFLHELNEYLELIGYSRVDLNATMTRLGEGPEILRKYAL</sequence>
<protein>
    <submittedName>
        <fullName evidence="1">Protein SOV1</fullName>
    </submittedName>
</protein>
<accession>A0ABX6EYH3</accession>
<organism evidence="1 2">
    <name type="scientific">Kluyveromyces marxianus</name>
    <name type="common">Yeast</name>
    <name type="synonym">Candida kefyr</name>
    <dbReference type="NCBI Taxonomy" id="4911"/>
    <lineage>
        <taxon>Eukaryota</taxon>
        <taxon>Fungi</taxon>
        <taxon>Dikarya</taxon>
        <taxon>Ascomycota</taxon>
        <taxon>Saccharomycotina</taxon>
        <taxon>Saccharomycetes</taxon>
        <taxon>Saccharomycetales</taxon>
        <taxon>Saccharomycetaceae</taxon>
        <taxon>Kluyveromyces</taxon>
    </lineage>
</organism>
<keyword evidence="2" id="KW-1185">Reference proteome</keyword>